<accession>A0A2X0M3X8</accession>
<protein>
    <submittedName>
        <fullName evidence="2">BQ5605_C001g00623 protein</fullName>
    </submittedName>
</protein>
<dbReference type="EMBL" id="FQNC01000043">
    <property type="protein sequence ID" value="SGY48183.1"/>
    <property type="molecule type" value="Genomic_DNA"/>
</dbReference>
<gene>
    <name evidence="2" type="primary">BQ5605_C001g00623</name>
    <name evidence="2" type="ORF">BQ5605_C001G00623</name>
</gene>
<proteinExistence type="predicted"/>
<name>A0A2X0M3X8_9BASI</name>
<sequence length="55" mass="5599">MLPEGKEGTKDDGRAAFEKSAEKLIDIVSNGSGGGCGTSRTDEAREQSGLAQDAG</sequence>
<evidence type="ECO:0000313" key="3">
    <source>
        <dbReference type="Proteomes" id="UP000249464"/>
    </source>
</evidence>
<evidence type="ECO:0000313" key="2">
    <source>
        <dbReference type="EMBL" id="SGY48183.1"/>
    </source>
</evidence>
<feature type="region of interest" description="Disordered" evidence="1">
    <location>
        <begin position="26"/>
        <end position="55"/>
    </location>
</feature>
<evidence type="ECO:0000256" key="1">
    <source>
        <dbReference type="SAM" id="MobiDB-lite"/>
    </source>
</evidence>
<dbReference type="Proteomes" id="UP000249464">
    <property type="component" value="Unassembled WGS sequence"/>
</dbReference>
<organism evidence="2 3">
    <name type="scientific">Microbotryum silenes-dioicae</name>
    <dbReference type="NCBI Taxonomy" id="796604"/>
    <lineage>
        <taxon>Eukaryota</taxon>
        <taxon>Fungi</taxon>
        <taxon>Dikarya</taxon>
        <taxon>Basidiomycota</taxon>
        <taxon>Pucciniomycotina</taxon>
        <taxon>Microbotryomycetes</taxon>
        <taxon>Microbotryales</taxon>
        <taxon>Microbotryaceae</taxon>
        <taxon>Microbotryum</taxon>
    </lineage>
</organism>
<keyword evidence="3" id="KW-1185">Reference proteome</keyword>
<dbReference type="AlphaFoldDB" id="A0A2X0M3X8"/>
<reference evidence="2 3" key="1">
    <citation type="submission" date="2016-11" db="EMBL/GenBank/DDBJ databases">
        <authorList>
            <person name="Jaros S."/>
            <person name="Januszkiewicz K."/>
            <person name="Wedrychowicz H."/>
        </authorList>
    </citation>
    <scope>NUCLEOTIDE SEQUENCE [LARGE SCALE GENOMIC DNA]</scope>
</reference>